<evidence type="ECO:0000256" key="2">
    <source>
        <dbReference type="ARBA" id="ARBA00022723"/>
    </source>
</evidence>
<feature type="region of interest" description="Disordered" evidence="6">
    <location>
        <begin position="16"/>
        <end position="45"/>
    </location>
</feature>
<feature type="region of interest" description="Disordered" evidence="6">
    <location>
        <begin position="292"/>
        <end position="312"/>
    </location>
</feature>
<evidence type="ECO:0000256" key="4">
    <source>
        <dbReference type="ARBA" id="ARBA00023163"/>
    </source>
</evidence>
<dbReference type="GO" id="GO:0008270">
    <property type="term" value="F:zinc ion binding"/>
    <property type="evidence" value="ECO:0007669"/>
    <property type="project" value="InterPro"/>
</dbReference>
<organism evidence="8 9">
    <name type="scientific">Penicillium angulare</name>
    <dbReference type="NCBI Taxonomy" id="116970"/>
    <lineage>
        <taxon>Eukaryota</taxon>
        <taxon>Fungi</taxon>
        <taxon>Dikarya</taxon>
        <taxon>Ascomycota</taxon>
        <taxon>Pezizomycotina</taxon>
        <taxon>Eurotiomycetes</taxon>
        <taxon>Eurotiomycetidae</taxon>
        <taxon>Eurotiales</taxon>
        <taxon>Aspergillaceae</taxon>
        <taxon>Penicillium</taxon>
    </lineage>
</organism>
<keyword evidence="4" id="KW-0804">Transcription</keyword>
<dbReference type="GO" id="GO:0003677">
    <property type="term" value="F:DNA binding"/>
    <property type="evidence" value="ECO:0007669"/>
    <property type="project" value="InterPro"/>
</dbReference>
<evidence type="ECO:0000313" key="8">
    <source>
        <dbReference type="EMBL" id="KAJ5083297.1"/>
    </source>
</evidence>
<feature type="region of interest" description="Disordered" evidence="6">
    <location>
        <begin position="573"/>
        <end position="610"/>
    </location>
</feature>
<dbReference type="GO" id="GO:0006351">
    <property type="term" value="P:DNA-templated transcription"/>
    <property type="evidence" value="ECO:0007669"/>
    <property type="project" value="InterPro"/>
</dbReference>
<accession>A0A9W9JW43</accession>
<dbReference type="Pfam" id="PF04082">
    <property type="entry name" value="Fungal_trans"/>
    <property type="match status" value="1"/>
</dbReference>
<comment type="subcellular location">
    <subcellularLocation>
        <location evidence="1">Nucleus</location>
    </subcellularLocation>
</comment>
<dbReference type="OrthoDB" id="424974at2759"/>
<dbReference type="GO" id="GO:0000981">
    <property type="term" value="F:DNA-binding transcription factor activity, RNA polymerase II-specific"/>
    <property type="evidence" value="ECO:0007669"/>
    <property type="project" value="InterPro"/>
</dbReference>
<feature type="compositionally biased region" description="Polar residues" evidence="6">
    <location>
        <begin position="593"/>
        <end position="606"/>
    </location>
</feature>
<feature type="compositionally biased region" description="Polar residues" evidence="6">
    <location>
        <begin position="86"/>
        <end position="99"/>
    </location>
</feature>
<reference evidence="8" key="2">
    <citation type="journal article" date="2023" name="IMA Fungus">
        <title>Comparative genomic study of the Penicillium genus elucidates a diverse pangenome and 15 lateral gene transfer events.</title>
        <authorList>
            <person name="Petersen C."/>
            <person name="Sorensen T."/>
            <person name="Nielsen M.R."/>
            <person name="Sondergaard T.E."/>
            <person name="Sorensen J.L."/>
            <person name="Fitzpatrick D.A."/>
            <person name="Frisvad J.C."/>
            <person name="Nielsen K.L."/>
        </authorList>
    </citation>
    <scope>NUCLEOTIDE SEQUENCE</scope>
    <source>
        <strain evidence="8">IBT 30069</strain>
    </source>
</reference>
<dbReference type="Proteomes" id="UP001149165">
    <property type="component" value="Unassembled WGS sequence"/>
</dbReference>
<dbReference type="PANTHER" id="PTHR47338:SF27">
    <property type="entry name" value="ZN(II)2CYS6 TRANSCRIPTION FACTOR (EUROFUNG)"/>
    <property type="match status" value="1"/>
</dbReference>
<sequence length="674" mass="76114">MSRLGQMCSYGSQVAASQANSQRGPSINDAGYGTTGVDPQSDTPGAQRLQHIEQRLEEISALLQERIPQKSVSVRHSPHYVPSYTEDATQPGSRNSLRGQQDHGHQTRSILSPTLMSSEVEVYLRVFHEQPYCVFTKTWLLSNTHTLPPEIQYPLVALTQQYLINAPSTPGSNRSPRFSYAEQAWRTLSEIHQEGRTSISFLQGTFLLAQLDFASGNAQRGCMSVGLGMRVIQSYGLNHGRNLSSLRDSDAEDRRRITWAFFMLDRTYNASRNYSLCLSDNHFTLPFPLTDSDSQTRSRESLHEKPPVHGQKPDQDILACLLRLYSLWGKATEWVFEPYAVHSLPPWQSGSALSILESEWMQFETQFEDTHRYKNVDFNRRAREDPDSRQYLSTWLCVQFLLHSIQCLLHHPFVTMVKLRDMSGNLSATFLQKSFEASLLHSRWIARFIKEMSEVQLKIYDPFFGYLAAIAATIQIEHTGNKNPKIALLLNNEYRVLIGFIKELSAKWNNMQVLVDRLNELASRHQNYGSLFYNQEGFSGQLSNMATSSNLPRMSAEDEDLMWDIVDLTSLSSSSNPSDFEGPGTRPRDEIQGYSQRGTIRPSSSDMELGPHIRATNAYGLTGIDPIEGETPSATAEETAEWPFASQAHNADIGPGVLVPDIPDWMIFGDLINE</sequence>
<feature type="domain" description="Xylanolytic transcriptional activator regulatory" evidence="7">
    <location>
        <begin position="221"/>
        <end position="294"/>
    </location>
</feature>
<dbReference type="PANTHER" id="PTHR47338">
    <property type="entry name" value="ZN(II)2CYS6 TRANSCRIPTION FACTOR (EUROFUNG)-RELATED"/>
    <property type="match status" value="1"/>
</dbReference>
<keyword evidence="9" id="KW-1185">Reference proteome</keyword>
<keyword evidence="3" id="KW-0805">Transcription regulation</keyword>
<name>A0A9W9JW43_9EURO</name>
<dbReference type="AlphaFoldDB" id="A0A9W9JW43"/>
<gene>
    <name evidence="8" type="ORF">N7456_012724</name>
</gene>
<comment type="caution">
    <text evidence="8">The sequence shown here is derived from an EMBL/GenBank/DDBJ whole genome shotgun (WGS) entry which is preliminary data.</text>
</comment>
<evidence type="ECO:0000259" key="7">
    <source>
        <dbReference type="SMART" id="SM00906"/>
    </source>
</evidence>
<feature type="region of interest" description="Disordered" evidence="6">
    <location>
        <begin position="70"/>
        <end position="109"/>
    </location>
</feature>
<protein>
    <recommendedName>
        <fullName evidence="7">Xylanolytic transcriptional activator regulatory domain-containing protein</fullName>
    </recommendedName>
</protein>
<proteinExistence type="predicted"/>
<reference evidence="8" key="1">
    <citation type="submission" date="2022-11" db="EMBL/GenBank/DDBJ databases">
        <authorList>
            <person name="Petersen C."/>
        </authorList>
    </citation>
    <scope>NUCLEOTIDE SEQUENCE</scope>
    <source>
        <strain evidence="8">IBT 30069</strain>
    </source>
</reference>
<feature type="compositionally biased region" description="Basic and acidic residues" evidence="6">
    <location>
        <begin position="294"/>
        <end position="312"/>
    </location>
</feature>
<evidence type="ECO:0000256" key="3">
    <source>
        <dbReference type="ARBA" id="ARBA00023015"/>
    </source>
</evidence>
<dbReference type="GO" id="GO:0005634">
    <property type="term" value="C:nucleus"/>
    <property type="evidence" value="ECO:0007669"/>
    <property type="project" value="UniProtKB-SubCell"/>
</dbReference>
<evidence type="ECO:0000313" key="9">
    <source>
        <dbReference type="Proteomes" id="UP001149165"/>
    </source>
</evidence>
<dbReference type="CDD" id="cd12148">
    <property type="entry name" value="fungal_TF_MHR"/>
    <property type="match status" value="1"/>
</dbReference>
<evidence type="ECO:0000256" key="5">
    <source>
        <dbReference type="ARBA" id="ARBA00023242"/>
    </source>
</evidence>
<dbReference type="InterPro" id="IPR050815">
    <property type="entry name" value="TF_fung"/>
</dbReference>
<dbReference type="EMBL" id="JAPQKH010000008">
    <property type="protein sequence ID" value="KAJ5083297.1"/>
    <property type="molecule type" value="Genomic_DNA"/>
</dbReference>
<keyword evidence="5" id="KW-0539">Nucleus</keyword>
<dbReference type="InterPro" id="IPR007219">
    <property type="entry name" value="XnlR_reg_dom"/>
</dbReference>
<keyword evidence="2" id="KW-0479">Metal-binding</keyword>
<feature type="compositionally biased region" description="Polar residues" evidence="6">
    <location>
        <begin position="16"/>
        <end position="25"/>
    </location>
</feature>
<evidence type="ECO:0000256" key="1">
    <source>
        <dbReference type="ARBA" id="ARBA00004123"/>
    </source>
</evidence>
<evidence type="ECO:0000256" key="6">
    <source>
        <dbReference type="SAM" id="MobiDB-lite"/>
    </source>
</evidence>
<dbReference type="SMART" id="SM00906">
    <property type="entry name" value="Fungal_trans"/>
    <property type="match status" value="1"/>
</dbReference>